<protein>
    <recommendedName>
        <fullName evidence="6">Ribosomal RNA small subunit methyltransferase G</fullName>
        <ecNumber evidence="6">2.1.1.170</ecNumber>
    </recommendedName>
    <alternativeName>
        <fullName evidence="6">16S rRNA 7-methylguanosine methyltransferase</fullName>
        <shortName evidence="6">16S rRNA m7G methyltransferase</shortName>
    </alternativeName>
</protein>
<dbReference type="PIRSF" id="PIRSF003078">
    <property type="entry name" value="GidB"/>
    <property type="match status" value="1"/>
</dbReference>
<evidence type="ECO:0000256" key="4">
    <source>
        <dbReference type="ARBA" id="ARBA00022679"/>
    </source>
</evidence>
<dbReference type="InterPro" id="IPR029063">
    <property type="entry name" value="SAM-dependent_MTases_sf"/>
</dbReference>
<sequence length="221" mass="24661">MRKAVQIQNAVQNLFSGLLINEAQADQLERLLTGLERWNQKVNLTAISGFEGLLNKHLLDSLVPLGLLTNRQMTHSFAGRGFDLGSGAGFPGLIIALMLPQVEVVSVEKVAKKVAFQTWAKAELGLTNFTAWSKRFEELGGQSVDFIIARALAEMADLLHWADLFLRPEGLLWAWKGQGFDQEWARCPQALQARFERVEDQTYQIGPDLGGRLLVFKKLAN</sequence>
<gene>
    <name evidence="6" type="primary">rsmG</name>
    <name evidence="7" type="ORF">A2527_00715</name>
</gene>
<comment type="function">
    <text evidence="6">Specifically methylates the N7 position of guanine in position 527 of 16S rRNA.</text>
</comment>
<dbReference type="Proteomes" id="UP000178449">
    <property type="component" value="Unassembled WGS sequence"/>
</dbReference>
<dbReference type="PANTHER" id="PTHR31760">
    <property type="entry name" value="S-ADENOSYL-L-METHIONINE-DEPENDENT METHYLTRANSFERASES SUPERFAMILY PROTEIN"/>
    <property type="match status" value="1"/>
</dbReference>
<organism evidence="7 8">
    <name type="scientific">Candidatus Lambdaproteobacteria bacterium RIFOXYD2_FULL_50_16</name>
    <dbReference type="NCBI Taxonomy" id="1817772"/>
    <lineage>
        <taxon>Bacteria</taxon>
        <taxon>Pseudomonadati</taxon>
        <taxon>Pseudomonadota</taxon>
        <taxon>Candidatus Lambdaproteobacteria</taxon>
    </lineage>
</organism>
<keyword evidence="3 6" id="KW-0489">Methyltransferase</keyword>
<comment type="catalytic activity">
    <reaction evidence="6">
        <text>guanosine(527) in 16S rRNA + S-adenosyl-L-methionine = N(7)-methylguanosine(527) in 16S rRNA + S-adenosyl-L-homocysteine</text>
        <dbReference type="Rhea" id="RHEA:42732"/>
        <dbReference type="Rhea" id="RHEA-COMP:10209"/>
        <dbReference type="Rhea" id="RHEA-COMP:10210"/>
        <dbReference type="ChEBI" id="CHEBI:57856"/>
        <dbReference type="ChEBI" id="CHEBI:59789"/>
        <dbReference type="ChEBI" id="CHEBI:74269"/>
        <dbReference type="ChEBI" id="CHEBI:74480"/>
        <dbReference type="EC" id="2.1.1.170"/>
    </reaction>
</comment>
<accession>A0A1F6GFA4</accession>
<feature type="binding site" evidence="6">
    <location>
        <position position="150"/>
    </location>
    <ligand>
        <name>S-adenosyl-L-methionine</name>
        <dbReference type="ChEBI" id="CHEBI:59789"/>
    </ligand>
</feature>
<dbReference type="SUPFAM" id="SSF53335">
    <property type="entry name" value="S-adenosyl-L-methionine-dependent methyltransferases"/>
    <property type="match status" value="1"/>
</dbReference>
<dbReference type="PANTHER" id="PTHR31760:SF0">
    <property type="entry name" value="S-ADENOSYL-L-METHIONINE-DEPENDENT METHYLTRANSFERASES SUPERFAMILY PROTEIN"/>
    <property type="match status" value="1"/>
</dbReference>
<reference evidence="7 8" key="1">
    <citation type="journal article" date="2016" name="Nat. Commun.">
        <title>Thousands of microbial genomes shed light on interconnected biogeochemical processes in an aquifer system.</title>
        <authorList>
            <person name="Anantharaman K."/>
            <person name="Brown C.T."/>
            <person name="Hug L.A."/>
            <person name="Sharon I."/>
            <person name="Castelle C.J."/>
            <person name="Probst A.J."/>
            <person name="Thomas B.C."/>
            <person name="Singh A."/>
            <person name="Wilkins M.J."/>
            <person name="Karaoz U."/>
            <person name="Brodie E.L."/>
            <person name="Williams K.H."/>
            <person name="Hubbard S.S."/>
            <person name="Banfield J.F."/>
        </authorList>
    </citation>
    <scope>NUCLEOTIDE SEQUENCE [LARGE SCALE GENOMIC DNA]</scope>
</reference>
<comment type="similarity">
    <text evidence="6">Belongs to the methyltransferase superfamily. RNA methyltransferase RsmG family.</text>
</comment>
<feature type="binding site" evidence="6">
    <location>
        <position position="90"/>
    </location>
    <ligand>
        <name>S-adenosyl-L-methionine</name>
        <dbReference type="ChEBI" id="CHEBI:59789"/>
    </ligand>
</feature>
<evidence type="ECO:0000313" key="7">
    <source>
        <dbReference type="EMBL" id="OGG96801.1"/>
    </source>
</evidence>
<dbReference type="InterPro" id="IPR003682">
    <property type="entry name" value="rRNA_ssu_MeTfrase_G"/>
</dbReference>
<evidence type="ECO:0000256" key="1">
    <source>
        <dbReference type="ARBA" id="ARBA00022490"/>
    </source>
</evidence>
<name>A0A1F6GFA4_9PROT</name>
<proteinExistence type="inferred from homology"/>
<feature type="binding site" evidence="6">
    <location>
        <position position="85"/>
    </location>
    <ligand>
        <name>S-adenosyl-L-methionine</name>
        <dbReference type="ChEBI" id="CHEBI:59789"/>
    </ligand>
</feature>
<dbReference type="AlphaFoldDB" id="A0A1F6GFA4"/>
<evidence type="ECO:0000256" key="5">
    <source>
        <dbReference type="ARBA" id="ARBA00022691"/>
    </source>
</evidence>
<keyword evidence="4 6" id="KW-0808">Transferase</keyword>
<evidence type="ECO:0000256" key="6">
    <source>
        <dbReference type="HAMAP-Rule" id="MF_00074"/>
    </source>
</evidence>
<comment type="caution">
    <text evidence="6">Lacks conserved residue(s) required for the propagation of feature annotation.</text>
</comment>
<dbReference type="GO" id="GO:0005829">
    <property type="term" value="C:cytosol"/>
    <property type="evidence" value="ECO:0007669"/>
    <property type="project" value="TreeGrafter"/>
</dbReference>
<dbReference type="NCBIfam" id="TIGR00138">
    <property type="entry name" value="rsmG_gidB"/>
    <property type="match status" value="1"/>
</dbReference>
<comment type="subcellular location">
    <subcellularLocation>
        <location evidence="6">Cytoplasm</location>
    </subcellularLocation>
</comment>
<dbReference type="STRING" id="1817772.A2527_00715"/>
<keyword evidence="5 6" id="KW-0949">S-adenosyl-L-methionine</keyword>
<dbReference type="EC" id="2.1.1.170" evidence="6"/>
<keyword evidence="1 6" id="KW-0963">Cytoplasm</keyword>
<evidence type="ECO:0000256" key="2">
    <source>
        <dbReference type="ARBA" id="ARBA00022552"/>
    </source>
</evidence>
<dbReference type="GO" id="GO:0070043">
    <property type="term" value="F:rRNA (guanine-N7-)-methyltransferase activity"/>
    <property type="evidence" value="ECO:0007669"/>
    <property type="project" value="UniProtKB-UniRule"/>
</dbReference>
<dbReference type="Pfam" id="PF02527">
    <property type="entry name" value="GidB"/>
    <property type="match status" value="1"/>
</dbReference>
<comment type="caution">
    <text evidence="7">The sequence shown here is derived from an EMBL/GenBank/DDBJ whole genome shotgun (WGS) entry which is preliminary data.</text>
</comment>
<dbReference type="HAMAP" id="MF_00074">
    <property type="entry name" value="16SrRNA_methyltr_G"/>
    <property type="match status" value="1"/>
</dbReference>
<dbReference type="Gene3D" id="3.40.50.150">
    <property type="entry name" value="Vaccinia Virus protein VP39"/>
    <property type="match status" value="1"/>
</dbReference>
<evidence type="ECO:0000313" key="8">
    <source>
        <dbReference type="Proteomes" id="UP000178449"/>
    </source>
</evidence>
<evidence type="ECO:0000256" key="3">
    <source>
        <dbReference type="ARBA" id="ARBA00022603"/>
    </source>
</evidence>
<keyword evidence="2 6" id="KW-0698">rRNA processing</keyword>
<dbReference type="EMBL" id="MFNE01000009">
    <property type="protein sequence ID" value="OGG96801.1"/>
    <property type="molecule type" value="Genomic_DNA"/>
</dbReference>